<gene>
    <name evidence="9" type="ORF">T630_1447</name>
</gene>
<dbReference type="GO" id="GO:0051607">
    <property type="term" value="P:defense response to virus"/>
    <property type="evidence" value="ECO:0007669"/>
    <property type="project" value="UniProtKB-KW"/>
</dbReference>
<keyword evidence="2" id="KW-0548">Nucleotidyltransferase</keyword>
<evidence type="ECO:0000259" key="8">
    <source>
        <dbReference type="Pfam" id="PF00078"/>
    </source>
</evidence>
<protein>
    <submittedName>
        <fullName evidence="9">RNA-directed DNA polymerase</fullName>
    </submittedName>
</protein>
<accession>A0A0J0ZX29</accession>
<evidence type="ECO:0000313" key="10">
    <source>
        <dbReference type="Proteomes" id="UP000036122"/>
    </source>
</evidence>
<keyword evidence="3" id="KW-0479">Metal-binding</keyword>
<name>A0A0J0ZX29_ACIBA</name>
<dbReference type="GO" id="GO:0003964">
    <property type="term" value="F:RNA-directed DNA polymerase activity"/>
    <property type="evidence" value="ECO:0007669"/>
    <property type="project" value="UniProtKB-KW"/>
</dbReference>
<comment type="caution">
    <text evidence="9">The sequence shown here is derived from an EMBL/GenBank/DDBJ whole genome shotgun (WGS) entry which is preliminary data.</text>
</comment>
<evidence type="ECO:0000256" key="2">
    <source>
        <dbReference type="ARBA" id="ARBA00022695"/>
    </source>
</evidence>
<keyword evidence="4" id="KW-0460">Magnesium</keyword>
<organism evidence="9 10">
    <name type="scientific">Acinetobacter baumannii MRSN 3527</name>
    <dbReference type="NCBI Taxonomy" id="1409923"/>
    <lineage>
        <taxon>Bacteria</taxon>
        <taxon>Pseudomonadati</taxon>
        <taxon>Pseudomonadota</taxon>
        <taxon>Gammaproteobacteria</taxon>
        <taxon>Moraxellales</taxon>
        <taxon>Moraxellaceae</taxon>
        <taxon>Acinetobacter</taxon>
        <taxon>Acinetobacter calcoaceticus/baumannii complex</taxon>
    </lineage>
</organism>
<dbReference type="CDD" id="cd03487">
    <property type="entry name" value="RT_Bac_retron_II"/>
    <property type="match status" value="1"/>
</dbReference>
<proteinExistence type="inferred from homology"/>
<dbReference type="AlphaFoldDB" id="A0A0J0ZX29"/>
<dbReference type="SUPFAM" id="SSF56672">
    <property type="entry name" value="DNA/RNA polymerases"/>
    <property type="match status" value="1"/>
</dbReference>
<dbReference type="GO" id="GO:0046872">
    <property type="term" value="F:metal ion binding"/>
    <property type="evidence" value="ECO:0007669"/>
    <property type="project" value="UniProtKB-KW"/>
</dbReference>
<dbReference type="InterPro" id="IPR000477">
    <property type="entry name" value="RT_dom"/>
</dbReference>
<dbReference type="InterPro" id="IPR043502">
    <property type="entry name" value="DNA/RNA_pol_sf"/>
</dbReference>
<dbReference type="GO" id="GO:0003723">
    <property type="term" value="F:RNA binding"/>
    <property type="evidence" value="ECO:0007669"/>
    <property type="project" value="InterPro"/>
</dbReference>
<dbReference type="Pfam" id="PF00078">
    <property type="entry name" value="RVT_1"/>
    <property type="match status" value="1"/>
</dbReference>
<comment type="similarity">
    <text evidence="7">Belongs to the bacterial reverse transcriptase family.</text>
</comment>
<dbReference type="PATRIC" id="fig|1409923.3.peg.1798"/>
<evidence type="ECO:0000256" key="5">
    <source>
        <dbReference type="ARBA" id="ARBA00022918"/>
    </source>
</evidence>
<evidence type="ECO:0000256" key="6">
    <source>
        <dbReference type="ARBA" id="ARBA00023118"/>
    </source>
</evidence>
<feature type="domain" description="Reverse transcriptase" evidence="8">
    <location>
        <begin position="70"/>
        <end position="249"/>
    </location>
</feature>
<dbReference type="Proteomes" id="UP000036122">
    <property type="component" value="Unassembled WGS sequence"/>
</dbReference>
<dbReference type="InterPro" id="IPR000123">
    <property type="entry name" value="Reverse_transcriptase_msDNA"/>
</dbReference>
<keyword evidence="5 9" id="KW-0695">RNA-directed DNA polymerase</keyword>
<evidence type="ECO:0000256" key="7">
    <source>
        <dbReference type="ARBA" id="ARBA00034120"/>
    </source>
</evidence>
<evidence type="ECO:0000256" key="3">
    <source>
        <dbReference type="ARBA" id="ARBA00022723"/>
    </source>
</evidence>
<dbReference type="PRINTS" id="PR00866">
    <property type="entry name" value="RNADNAPOLMS"/>
</dbReference>
<evidence type="ECO:0000256" key="1">
    <source>
        <dbReference type="ARBA" id="ARBA00022679"/>
    </source>
</evidence>
<dbReference type="EMBL" id="JPHZ01000024">
    <property type="protein sequence ID" value="KLT86899.1"/>
    <property type="molecule type" value="Genomic_DNA"/>
</dbReference>
<dbReference type="RefSeq" id="WP_000446053.1">
    <property type="nucleotide sequence ID" value="NZ_JPHZ01000024.1"/>
</dbReference>
<sequence length="300" mass="34423">MESSPPCDYAKYVYELELLSSPLFHITSKKRLAILLHSSVKELNNIVRSKDQMYQYFNETQTDNSGNIIKVRPIQNPHDRLKQIHSRIGKFLGNLKAPEYLHSKRSKSAISNAKAHVGIKGHTLNIDITDFYPSTSRAKVQAFFGYTLQYPTDIAKYLSEICTVKNCLPTGSPLSSALAFWANKSMFDEIYRVAKSRAITMTVYVDDISFTGRAVNQNFLKKIIQIVGKYQHKIKQEKIKFFPEYSVKFVTGVAILNGRLQPAHRHYRDIRVLQKIDNDLQATLRLMGKNNYIKQITNQV</sequence>
<keyword evidence="1" id="KW-0808">Transferase</keyword>
<evidence type="ECO:0000256" key="4">
    <source>
        <dbReference type="ARBA" id="ARBA00022842"/>
    </source>
</evidence>
<reference evidence="9 10" key="1">
    <citation type="submission" date="2014-07" db="EMBL/GenBank/DDBJ databases">
        <authorList>
            <person name="Harkins D.M."/>
            <person name="Lesho E."/>
            <person name="Waterman P.E."/>
            <person name="Chan A."/>
            <person name="Fouts D.E."/>
        </authorList>
    </citation>
    <scope>NUCLEOTIDE SEQUENCE [LARGE SCALE GENOMIC DNA]</scope>
    <source>
        <strain evidence="9 10">MRSN 3527</strain>
    </source>
</reference>
<evidence type="ECO:0000313" key="9">
    <source>
        <dbReference type="EMBL" id="KLT86899.1"/>
    </source>
</evidence>
<keyword evidence="6" id="KW-0051">Antiviral defense</keyword>